<protein>
    <recommendedName>
        <fullName evidence="3">Peroxidase</fullName>
    </recommendedName>
</protein>
<dbReference type="Proteomes" id="UP000238479">
    <property type="component" value="Chromosome 7"/>
</dbReference>
<dbReference type="EMBL" id="PDCK01000045">
    <property type="protein sequence ID" value="PRQ21728.1"/>
    <property type="molecule type" value="Genomic_DNA"/>
</dbReference>
<gene>
    <name evidence="1" type="ORF">RchiOBHm_Chr7g0242431</name>
</gene>
<evidence type="ECO:0000313" key="1">
    <source>
        <dbReference type="EMBL" id="PRQ21728.1"/>
    </source>
</evidence>
<dbReference type="Gramene" id="PRQ21728">
    <property type="protein sequence ID" value="PRQ21728"/>
    <property type="gene ID" value="RchiOBHm_Chr7g0242431"/>
</dbReference>
<reference evidence="1 2" key="1">
    <citation type="journal article" date="2018" name="Nat. Genet.">
        <title>The Rosa genome provides new insights in the design of modern roses.</title>
        <authorList>
            <person name="Bendahmane M."/>
        </authorList>
    </citation>
    <scope>NUCLEOTIDE SEQUENCE [LARGE SCALE GENOMIC DNA]</scope>
    <source>
        <strain evidence="2">cv. Old Blush</strain>
    </source>
</reference>
<dbReference type="AlphaFoldDB" id="A0A2P6PII2"/>
<proteinExistence type="predicted"/>
<comment type="caution">
    <text evidence="1">The sequence shown here is derived from an EMBL/GenBank/DDBJ whole genome shotgun (WGS) entry which is preliminary data.</text>
</comment>
<dbReference type="STRING" id="74649.A0A2P6PII2"/>
<evidence type="ECO:0000313" key="2">
    <source>
        <dbReference type="Proteomes" id="UP000238479"/>
    </source>
</evidence>
<organism evidence="1 2">
    <name type="scientific">Rosa chinensis</name>
    <name type="common">China rose</name>
    <dbReference type="NCBI Taxonomy" id="74649"/>
    <lineage>
        <taxon>Eukaryota</taxon>
        <taxon>Viridiplantae</taxon>
        <taxon>Streptophyta</taxon>
        <taxon>Embryophyta</taxon>
        <taxon>Tracheophyta</taxon>
        <taxon>Spermatophyta</taxon>
        <taxon>Magnoliopsida</taxon>
        <taxon>eudicotyledons</taxon>
        <taxon>Gunneridae</taxon>
        <taxon>Pentapetalae</taxon>
        <taxon>rosids</taxon>
        <taxon>fabids</taxon>
        <taxon>Rosales</taxon>
        <taxon>Rosaceae</taxon>
        <taxon>Rosoideae</taxon>
        <taxon>Rosoideae incertae sedis</taxon>
        <taxon>Rosa</taxon>
    </lineage>
</organism>
<evidence type="ECO:0008006" key="3">
    <source>
        <dbReference type="Google" id="ProtNLM"/>
    </source>
</evidence>
<accession>A0A2P6PII2</accession>
<keyword evidence="2" id="KW-1185">Reference proteome</keyword>
<sequence>MNDKICVKDDPLLIVLLAQSAIKQTFLASAIRKCGGNVEKGNLLYTAYGSNGQEFWKGRYPREGRVSQWDKASVQEMKDKFSAVGFGPLQLAVMSAFLGPE</sequence>
<dbReference type="Gene3D" id="1.20.58.1620">
    <property type="match status" value="1"/>
</dbReference>
<name>A0A2P6PII2_ROSCH</name>